<dbReference type="SUPFAM" id="SSF53098">
    <property type="entry name" value="Ribonuclease H-like"/>
    <property type="match status" value="1"/>
</dbReference>
<dbReference type="EMBL" id="CAMAPF010000031">
    <property type="protein sequence ID" value="CAH9077888.1"/>
    <property type="molecule type" value="Genomic_DNA"/>
</dbReference>
<sequence length="474" mass="54075">MTRRQFDKQVKIVRSDNGLEFHSLKEYFLEQGIIFQTSCVYTPQQNGRVERKHRHILDMARTLRFHANLPITFWGECILTAGYLINRLPSPISDNKSPYELLYHKVPSYDRLRVFGCLCYAHNKDRNGDKFASRGVKCVFLGYAYSQKGWKVFDLENQRHFISRDVRFFESNFPFKQLAKESHAPTGGQDDDPRTDDAATWLRWIHSDDLAEFTNDSSRLPNDGSKAISHADGSNESTHADGSNESSHGDSHVEGESTSHATGDSTLTSSSIPVTSIQGKRPRKPPIWHQDYDVQLNTVKINSPSNVCTTPKANSALSASKEPTSYHEAVRDPNWREAMQREIKALEQTGTWRVQPLPPGKKAIFCKWVFKIKYKTDGTIARYKARLVVCGNRQVHGIDYSETFAPVAKMVTVRTIMAVAAVRHWEIHQMDVDNAFLHGDFVRRCTCIYLPATLHRSLDRYFSLSTQIYVGYSC</sequence>
<keyword evidence="2" id="KW-0378">Hydrolase</keyword>
<protein>
    <recommendedName>
        <fullName evidence="4">Integrase catalytic domain-containing protein</fullName>
    </recommendedName>
</protein>
<dbReference type="InterPro" id="IPR001584">
    <property type="entry name" value="Integrase_cat-core"/>
</dbReference>
<proteinExistence type="predicted"/>
<reference evidence="5" key="1">
    <citation type="submission" date="2022-07" db="EMBL/GenBank/DDBJ databases">
        <authorList>
            <person name="Macas J."/>
            <person name="Novak P."/>
            <person name="Neumann P."/>
        </authorList>
    </citation>
    <scope>NUCLEOTIDE SEQUENCE</scope>
</reference>
<evidence type="ECO:0000259" key="4">
    <source>
        <dbReference type="PROSITE" id="PS50994"/>
    </source>
</evidence>
<evidence type="ECO:0000256" key="3">
    <source>
        <dbReference type="SAM" id="MobiDB-lite"/>
    </source>
</evidence>
<dbReference type="Gene3D" id="3.30.420.10">
    <property type="entry name" value="Ribonuclease H-like superfamily/Ribonuclease H"/>
    <property type="match status" value="1"/>
</dbReference>
<dbReference type="InterPro" id="IPR057670">
    <property type="entry name" value="SH3_retrovirus"/>
</dbReference>
<dbReference type="InterPro" id="IPR012337">
    <property type="entry name" value="RNaseH-like_sf"/>
</dbReference>
<dbReference type="InterPro" id="IPR039537">
    <property type="entry name" value="Retrotran_Ty1/copia-like"/>
</dbReference>
<dbReference type="Pfam" id="PF25597">
    <property type="entry name" value="SH3_retrovirus"/>
    <property type="match status" value="1"/>
</dbReference>
<comment type="caution">
    <text evidence="5">The sequence shown here is derived from an EMBL/GenBank/DDBJ whole genome shotgun (WGS) entry which is preliminary data.</text>
</comment>
<dbReference type="InterPro" id="IPR036397">
    <property type="entry name" value="RNaseH_sf"/>
</dbReference>
<dbReference type="InterPro" id="IPR013103">
    <property type="entry name" value="RVT_2"/>
</dbReference>
<keyword evidence="1" id="KW-0479">Metal-binding</keyword>
<evidence type="ECO:0000313" key="6">
    <source>
        <dbReference type="Proteomes" id="UP001152523"/>
    </source>
</evidence>
<gene>
    <name evidence="5" type="ORF">CEPIT_LOCUS6349</name>
</gene>
<dbReference type="Proteomes" id="UP001152523">
    <property type="component" value="Unassembled WGS sequence"/>
</dbReference>
<evidence type="ECO:0000256" key="2">
    <source>
        <dbReference type="ARBA" id="ARBA00022801"/>
    </source>
</evidence>
<feature type="compositionally biased region" description="Polar residues" evidence="3">
    <location>
        <begin position="258"/>
        <end position="278"/>
    </location>
</feature>
<dbReference type="PANTHER" id="PTHR42648:SF31">
    <property type="entry name" value="RNA-DIRECTED DNA POLYMERASE"/>
    <property type="match status" value="1"/>
</dbReference>
<dbReference type="AlphaFoldDB" id="A0AAV0CIK3"/>
<dbReference type="PANTHER" id="PTHR42648">
    <property type="entry name" value="TRANSPOSASE, PUTATIVE-RELATED"/>
    <property type="match status" value="1"/>
</dbReference>
<dbReference type="PROSITE" id="PS50994">
    <property type="entry name" value="INTEGRASE"/>
    <property type="match status" value="1"/>
</dbReference>
<accession>A0AAV0CIK3</accession>
<dbReference type="GO" id="GO:0016787">
    <property type="term" value="F:hydrolase activity"/>
    <property type="evidence" value="ECO:0007669"/>
    <property type="project" value="UniProtKB-KW"/>
</dbReference>
<evidence type="ECO:0000313" key="5">
    <source>
        <dbReference type="EMBL" id="CAH9077888.1"/>
    </source>
</evidence>
<feature type="domain" description="Integrase catalytic" evidence="4">
    <location>
        <begin position="1"/>
        <end position="106"/>
    </location>
</feature>
<feature type="compositionally biased region" description="Basic and acidic residues" evidence="3">
    <location>
        <begin position="247"/>
        <end position="257"/>
    </location>
</feature>
<dbReference type="Pfam" id="PF07727">
    <property type="entry name" value="RVT_2"/>
    <property type="match status" value="1"/>
</dbReference>
<feature type="compositionally biased region" description="Polar residues" evidence="3">
    <location>
        <begin position="232"/>
        <end position="246"/>
    </location>
</feature>
<feature type="region of interest" description="Disordered" evidence="3">
    <location>
        <begin position="215"/>
        <end position="287"/>
    </location>
</feature>
<dbReference type="GO" id="GO:0015074">
    <property type="term" value="P:DNA integration"/>
    <property type="evidence" value="ECO:0007669"/>
    <property type="project" value="InterPro"/>
</dbReference>
<organism evidence="5 6">
    <name type="scientific">Cuscuta epithymum</name>
    <dbReference type="NCBI Taxonomy" id="186058"/>
    <lineage>
        <taxon>Eukaryota</taxon>
        <taxon>Viridiplantae</taxon>
        <taxon>Streptophyta</taxon>
        <taxon>Embryophyta</taxon>
        <taxon>Tracheophyta</taxon>
        <taxon>Spermatophyta</taxon>
        <taxon>Magnoliopsida</taxon>
        <taxon>eudicotyledons</taxon>
        <taxon>Gunneridae</taxon>
        <taxon>Pentapetalae</taxon>
        <taxon>asterids</taxon>
        <taxon>lamiids</taxon>
        <taxon>Solanales</taxon>
        <taxon>Convolvulaceae</taxon>
        <taxon>Cuscuteae</taxon>
        <taxon>Cuscuta</taxon>
        <taxon>Cuscuta subgen. Cuscuta</taxon>
    </lineage>
</organism>
<keyword evidence="6" id="KW-1185">Reference proteome</keyword>
<name>A0AAV0CIK3_9ASTE</name>
<dbReference type="GO" id="GO:0003676">
    <property type="term" value="F:nucleic acid binding"/>
    <property type="evidence" value="ECO:0007669"/>
    <property type="project" value="InterPro"/>
</dbReference>
<evidence type="ECO:0000256" key="1">
    <source>
        <dbReference type="ARBA" id="ARBA00022723"/>
    </source>
</evidence>
<dbReference type="GO" id="GO:0046872">
    <property type="term" value="F:metal ion binding"/>
    <property type="evidence" value="ECO:0007669"/>
    <property type="project" value="UniProtKB-KW"/>
</dbReference>